<protein>
    <recommendedName>
        <fullName evidence="6">Transporter</fullName>
    </recommendedName>
</protein>
<evidence type="ECO:0000256" key="1">
    <source>
        <dbReference type="ARBA" id="ARBA00004141"/>
    </source>
</evidence>
<name>A0ABP9G3T7_9MICC</name>
<feature type="transmembrane region" description="Helical" evidence="7">
    <location>
        <begin position="193"/>
        <end position="217"/>
    </location>
</feature>
<organism evidence="8 9">
    <name type="scientific">Nesterenkonia rhizosphaerae</name>
    <dbReference type="NCBI Taxonomy" id="1348272"/>
    <lineage>
        <taxon>Bacteria</taxon>
        <taxon>Bacillati</taxon>
        <taxon>Actinomycetota</taxon>
        <taxon>Actinomycetes</taxon>
        <taxon>Micrococcales</taxon>
        <taxon>Micrococcaceae</taxon>
        <taxon>Nesterenkonia</taxon>
    </lineage>
</organism>
<evidence type="ECO:0000256" key="6">
    <source>
        <dbReference type="RuleBase" id="RU003732"/>
    </source>
</evidence>
<dbReference type="PROSITE" id="PS50267">
    <property type="entry name" value="NA_NEUROTRAN_SYMP_3"/>
    <property type="match status" value="1"/>
</dbReference>
<feature type="transmembrane region" description="Helical" evidence="7">
    <location>
        <begin position="94"/>
        <end position="119"/>
    </location>
</feature>
<evidence type="ECO:0000256" key="3">
    <source>
        <dbReference type="ARBA" id="ARBA00022692"/>
    </source>
</evidence>
<feature type="transmembrane region" description="Helical" evidence="7">
    <location>
        <begin position="279"/>
        <end position="302"/>
    </location>
</feature>
<evidence type="ECO:0000313" key="9">
    <source>
        <dbReference type="Proteomes" id="UP001500368"/>
    </source>
</evidence>
<dbReference type="CDD" id="cd10334">
    <property type="entry name" value="SLC6sbd_u1"/>
    <property type="match status" value="1"/>
</dbReference>
<dbReference type="InterPro" id="IPR000175">
    <property type="entry name" value="Na/ntran_symport"/>
</dbReference>
<dbReference type="EMBL" id="BAABLW010000007">
    <property type="protein sequence ID" value="GAA4926458.1"/>
    <property type="molecule type" value="Genomic_DNA"/>
</dbReference>
<reference evidence="9" key="1">
    <citation type="journal article" date="2019" name="Int. J. Syst. Evol. Microbiol.">
        <title>The Global Catalogue of Microorganisms (GCM) 10K type strain sequencing project: providing services to taxonomists for standard genome sequencing and annotation.</title>
        <authorList>
            <consortium name="The Broad Institute Genomics Platform"/>
            <consortium name="The Broad Institute Genome Sequencing Center for Infectious Disease"/>
            <person name="Wu L."/>
            <person name="Ma J."/>
        </authorList>
    </citation>
    <scope>NUCLEOTIDE SEQUENCE [LARGE SCALE GENOMIC DNA]</scope>
    <source>
        <strain evidence="9">JCM 19129</strain>
    </source>
</reference>
<comment type="subcellular location">
    <subcellularLocation>
        <location evidence="1">Membrane</location>
        <topology evidence="1">Multi-pass membrane protein</topology>
    </subcellularLocation>
</comment>
<keyword evidence="5 7" id="KW-0472">Membrane</keyword>
<feature type="transmembrane region" description="Helical" evidence="7">
    <location>
        <begin position="480"/>
        <end position="499"/>
    </location>
</feature>
<dbReference type="PRINTS" id="PR00176">
    <property type="entry name" value="NANEUSMPORT"/>
</dbReference>
<evidence type="ECO:0000256" key="4">
    <source>
        <dbReference type="ARBA" id="ARBA00022989"/>
    </source>
</evidence>
<feature type="transmembrane region" description="Helical" evidence="7">
    <location>
        <begin position="21"/>
        <end position="40"/>
    </location>
</feature>
<dbReference type="PROSITE" id="PS00610">
    <property type="entry name" value="NA_NEUROTRAN_SYMP_1"/>
    <property type="match status" value="1"/>
</dbReference>
<feature type="transmembrane region" description="Helical" evidence="7">
    <location>
        <begin position="366"/>
        <end position="393"/>
    </location>
</feature>
<feature type="transmembrane region" description="Helical" evidence="7">
    <location>
        <begin position="399"/>
        <end position="420"/>
    </location>
</feature>
<keyword evidence="2 6" id="KW-0813">Transport</keyword>
<comment type="similarity">
    <text evidence="6">Belongs to the sodium:neurotransmitter symporter (SNF) (TC 2.A.22) family.</text>
</comment>
<dbReference type="SUPFAM" id="SSF161070">
    <property type="entry name" value="SNF-like"/>
    <property type="match status" value="1"/>
</dbReference>
<gene>
    <name evidence="8" type="ORF">GCM10025790_25490</name>
</gene>
<sequence length="522" mass="55241">MSESAATSKPRLRESFSGRTAFILVAIGSAVGLGNIWRFPYITYENGGGAFLIPYLIALLTAGLPILFFDYAVGHKFRGSPPLAFKRMHRSAELVGWFQVGICFLIAIYYAAIVAWAAMYTWFSLTQAWGDDAEGFFFAEFLQYDGGGTEGSGISVDFVAQVGWPLIAVWILILIALATGVRKGLTAVSMWGLPLLFLMFAILVGYSLTLDGAITGLNELFTPDWGALTSATVWIQAYGQIFFSVSVGFGIMITYASYLKRKSNATGSGLVVGFANSSFELLAAIGVFSALGFLAVAANTAVDEVATSGLGLAFVAFPTIISQAPASALLGVLFFGSLTIAGITSLISILEVVVSSVKDKTGWSRPVSVAVAGGSAAILSVVLIGGVSGVTILDVVDAFSNNVGIVLGAFSAVLLATWVYRKLDVLAAALNAYGSFKVGPIWKGLIGVVLPVVLGVLLVMDIRDKITNGYGDFDTWVVATFGWGSLALVVVAAIGLSLMPWRSNSAMHMESPDHEQVEREKI</sequence>
<dbReference type="Pfam" id="PF00209">
    <property type="entry name" value="SNF"/>
    <property type="match status" value="2"/>
</dbReference>
<evidence type="ECO:0000313" key="8">
    <source>
        <dbReference type="EMBL" id="GAA4926458.1"/>
    </source>
</evidence>
<dbReference type="NCBIfam" id="NF037979">
    <property type="entry name" value="Na_transp"/>
    <property type="match status" value="1"/>
</dbReference>
<dbReference type="Proteomes" id="UP001500368">
    <property type="component" value="Unassembled WGS sequence"/>
</dbReference>
<dbReference type="PANTHER" id="PTHR42948">
    <property type="entry name" value="TRANSPORTER"/>
    <property type="match status" value="1"/>
</dbReference>
<feature type="transmembrane region" description="Helical" evidence="7">
    <location>
        <begin position="441"/>
        <end position="460"/>
    </location>
</feature>
<evidence type="ECO:0000256" key="7">
    <source>
        <dbReference type="SAM" id="Phobius"/>
    </source>
</evidence>
<comment type="caution">
    <text evidence="8">The sequence shown here is derived from an EMBL/GenBank/DDBJ whole genome shotgun (WGS) entry which is preliminary data.</text>
</comment>
<keyword evidence="6" id="KW-0769">Symport</keyword>
<feature type="transmembrane region" description="Helical" evidence="7">
    <location>
        <begin position="237"/>
        <end position="258"/>
    </location>
</feature>
<evidence type="ECO:0000256" key="5">
    <source>
        <dbReference type="ARBA" id="ARBA00023136"/>
    </source>
</evidence>
<keyword evidence="3 6" id="KW-0812">Transmembrane</keyword>
<accession>A0ABP9G3T7</accession>
<feature type="transmembrane region" description="Helical" evidence="7">
    <location>
        <begin position="328"/>
        <end position="354"/>
    </location>
</feature>
<dbReference type="PANTHER" id="PTHR42948:SF1">
    <property type="entry name" value="TRANSPORTER"/>
    <property type="match status" value="1"/>
</dbReference>
<keyword evidence="9" id="KW-1185">Reference proteome</keyword>
<proteinExistence type="inferred from homology"/>
<evidence type="ECO:0000256" key="2">
    <source>
        <dbReference type="ARBA" id="ARBA00022448"/>
    </source>
</evidence>
<feature type="transmembrane region" description="Helical" evidence="7">
    <location>
        <begin position="52"/>
        <end position="73"/>
    </location>
</feature>
<feature type="transmembrane region" description="Helical" evidence="7">
    <location>
        <begin position="162"/>
        <end position="181"/>
    </location>
</feature>
<keyword evidence="4 7" id="KW-1133">Transmembrane helix</keyword>
<dbReference type="RefSeq" id="WP_345478384.1">
    <property type="nucleotide sequence ID" value="NZ_BAABLW010000007.1"/>
</dbReference>
<dbReference type="InterPro" id="IPR037272">
    <property type="entry name" value="SNS_sf"/>
</dbReference>